<feature type="transmembrane region" description="Helical" evidence="1">
    <location>
        <begin position="321"/>
        <end position="340"/>
    </location>
</feature>
<dbReference type="Pfam" id="PF00672">
    <property type="entry name" value="HAMP"/>
    <property type="match status" value="1"/>
</dbReference>
<dbReference type="PROSITE" id="PS50125">
    <property type="entry name" value="GUANYLATE_CYCLASE_2"/>
    <property type="match status" value="1"/>
</dbReference>
<evidence type="ECO:0000313" key="5">
    <source>
        <dbReference type="Proteomes" id="UP001148313"/>
    </source>
</evidence>
<dbReference type="PANTHER" id="PTHR43081">
    <property type="entry name" value="ADENYLATE CYCLASE, TERMINAL-DIFFERENTIATION SPECIFIC-RELATED"/>
    <property type="match status" value="1"/>
</dbReference>
<sequence length="622" mass="67986">MALRSAEDLPREKKRRTVSLRLLLIFGFGGLVALSVGGVLALSVYANFANTHSLLNRQADLTIEAMERTFVSDAEEAERSVQAVGALYEQGAFELNDRESEALILRPLLLSEPVIENLVIISNEGVMTGLIRHPRHEELLEAKTPPGKRAAPPKDLFKKNSETRWTKPLKRDGILFHSVIHPLTRNGKIVGMVSAAVGPFSLNRIVRGIGSDSNSKTIILNHDYELIAHSTQPELFRGKASIGIKDIADPTTRIIAAKILELGLRDRAEADSFRITETLDEGSREYIVMTKAVAAMSEQPYVLAAFFDAANLSSELERARIAAIVGLVAFVLAVAMAVFFGNRLSKPLTRVADAASRFARLDLASHKQLPVSRVREIDGQARAMNAMHTALSQFGQYVPKELVRRLMQSGTQATRSVEREITVMFTDVAGFTAMSEHMGAGDVVKVLNEHFETLCGQISKHSGTVDKFMGDGLMAFWGAPEADPDHARNAIEAARGIMEAFDAENRTREGQGLEPLKLRVGIHTGRAVIGNIGGSDRQNYTVVGDIVNVASRLEQLGKEMIEDRSVCVLISSQCRISAGDPSDLVPAGSHMLRGRKRPISVFALQIRNSGRDAPYKARAILS</sequence>
<evidence type="ECO:0000259" key="2">
    <source>
        <dbReference type="PROSITE" id="PS50125"/>
    </source>
</evidence>
<dbReference type="InterPro" id="IPR003660">
    <property type="entry name" value="HAMP_dom"/>
</dbReference>
<dbReference type="SUPFAM" id="SSF55073">
    <property type="entry name" value="Nucleotide cyclase"/>
    <property type="match status" value="1"/>
</dbReference>
<accession>A0ABT4VQW2</accession>
<keyword evidence="1" id="KW-0812">Transmembrane</keyword>
<dbReference type="InterPro" id="IPR029787">
    <property type="entry name" value="Nucleotide_cyclase"/>
</dbReference>
<dbReference type="EMBL" id="JAPJZH010000011">
    <property type="protein sequence ID" value="MDA4847081.1"/>
    <property type="molecule type" value="Genomic_DNA"/>
</dbReference>
<dbReference type="Gene3D" id="3.30.450.20">
    <property type="entry name" value="PAS domain"/>
    <property type="match status" value="1"/>
</dbReference>
<name>A0ABT4VQW2_9HYPH</name>
<dbReference type="Proteomes" id="UP001148313">
    <property type="component" value="Unassembled WGS sequence"/>
</dbReference>
<organism evidence="4 5">
    <name type="scientific">Hoeflea poritis</name>
    <dbReference type="NCBI Taxonomy" id="2993659"/>
    <lineage>
        <taxon>Bacteria</taxon>
        <taxon>Pseudomonadati</taxon>
        <taxon>Pseudomonadota</taxon>
        <taxon>Alphaproteobacteria</taxon>
        <taxon>Hyphomicrobiales</taxon>
        <taxon>Rhizobiaceae</taxon>
        <taxon>Hoeflea</taxon>
    </lineage>
</organism>
<proteinExistence type="predicted"/>
<reference evidence="4" key="1">
    <citation type="submission" date="2022-11" db="EMBL/GenBank/DDBJ databases">
        <title>Hoeflea poritis sp. nov., isolated from scleractinian coral Porites lutea.</title>
        <authorList>
            <person name="Zhang G."/>
            <person name="Wei Q."/>
            <person name="Cai L."/>
        </authorList>
    </citation>
    <scope>NUCLEOTIDE SEQUENCE</scope>
    <source>
        <strain evidence="4">E7-10</strain>
    </source>
</reference>
<comment type="caution">
    <text evidence="4">The sequence shown here is derived from an EMBL/GenBank/DDBJ whole genome shotgun (WGS) entry which is preliminary data.</text>
</comment>
<dbReference type="InterPro" id="IPR050697">
    <property type="entry name" value="Adenylyl/Guanylyl_Cyclase_3/4"/>
</dbReference>
<evidence type="ECO:0000256" key="1">
    <source>
        <dbReference type="SAM" id="Phobius"/>
    </source>
</evidence>
<dbReference type="PANTHER" id="PTHR43081:SF1">
    <property type="entry name" value="ADENYLATE CYCLASE, TERMINAL-DIFFERENTIATION SPECIFIC"/>
    <property type="match status" value="1"/>
</dbReference>
<dbReference type="RefSeq" id="WP_271090892.1">
    <property type="nucleotide sequence ID" value="NZ_JAPJZH010000011.1"/>
</dbReference>
<feature type="domain" description="HAMP" evidence="3">
    <location>
        <begin position="342"/>
        <end position="396"/>
    </location>
</feature>
<dbReference type="CDD" id="cd07302">
    <property type="entry name" value="CHD"/>
    <property type="match status" value="1"/>
</dbReference>
<dbReference type="PROSITE" id="PS50885">
    <property type="entry name" value="HAMP"/>
    <property type="match status" value="1"/>
</dbReference>
<gene>
    <name evidence="4" type="ORF">OOZ53_17105</name>
</gene>
<evidence type="ECO:0000313" key="4">
    <source>
        <dbReference type="EMBL" id="MDA4847081.1"/>
    </source>
</evidence>
<feature type="domain" description="Guanylate cyclase" evidence="2">
    <location>
        <begin position="422"/>
        <end position="554"/>
    </location>
</feature>
<keyword evidence="1" id="KW-0472">Membrane</keyword>
<dbReference type="SMART" id="SM00044">
    <property type="entry name" value="CYCc"/>
    <property type="match status" value="1"/>
</dbReference>
<keyword evidence="1" id="KW-1133">Transmembrane helix</keyword>
<evidence type="ECO:0000259" key="3">
    <source>
        <dbReference type="PROSITE" id="PS50885"/>
    </source>
</evidence>
<dbReference type="InterPro" id="IPR001054">
    <property type="entry name" value="A/G_cyclase"/>
</dbReference>
<keyword evidence="5" id="KW-1185">Reference proteome</keyword>
<dbReference type="Gene3D" id="3.30.70.1230">
    <property type="entry name" value="Nucleotide cyclase"/>
    <property type="match status" value="1"/>
</dbReference>
<protein>
    <submittedName>
        <fullName evidence="4">HAMP domain-containing protein</fullName>
    </submittedName>
</protein>
<dbReference type="Pfam" id="PF00211">
    <property type="entry name" value="Guanylate_cyc"/>
    <property type="match status" value="1"/>
</dbReference>
<feature type="transmembrane region" description="Helical" evidence="1">
    <location>
        <begin position="20"/>
        <end position="46"/>
    </location>
</feature>
<dbReference type="Gene3D" id="6.10.340.10">
    <property type="match status" value="1"/>
</dbReference>